<comment type="caution">
    <text evidence="2">The sequence shown here is derived from an EMBL/GenBank/DDBJ whole genome shotgun (WGS) entry which is preliminary data.</text>
</comment>
<evidence type="ECO:0000256" key="1">
    <source>
        <dbReference type="SAM" id="SignalP"/>
    </source>
</evidence>
<gene>
    <name evidence="2" type="ORF">N658DRAFT_487729</name>
</gene>
<accession>A0AAN6PWY7</accession>
<dbReference type="Proteomes" id="UP001305647">
    <property type="component" value="Unassembled WGS sequence"/>
</dbReference>
<keyword evidence="3" id="KW-1185">Reference proteome</keyword>
<reference evidence="2" key="1">
    <citation type="journal article" date="2023" name="Mol. Phylogenet. Evol.">
        <title>Genome-scale phylogeny and comparative genomics of the fungal order Sordariales.</title>
        <authorList>
            <person name="Hensen N."/>
            <person name="Bonometti L."/>
            <person name="Westerberg I."/>
            <person name="Brannstrom I.O."/>
            <person name="Guillou S."/>
            <person name="Cros-Aarteil S."/>
            <person name="Calhoun S."/>
            <person name="Haridas S."/>
            <person name="Kuo A."/>
            <person name="Mondo S."/>
            <person name="Pangilinan J."/>
            <person name="Riley R."/>
            <person name="LaButti K."/>
            <person name="Andreopoulos B."/>
            <person name="Lipzen A."/>
            <person name="Chen C."/>
            <person name="Yan M."/>
            <person name="Daum C."/>
            <person name="Ng V."/>
            <person name="Clum A."/>
            <person name="Steindorff A."/>
            <person name="Ohm R.A."/>
            <person name="Martin F."/>
            <person name="Silar P."/>
            <person name="Natvig D.O."/>
            <person name="Lalanne C."/>
            <person name="Gautier V."/>
            <person name="Ament-Velasquez S.L."/>
            <person name="Kruys A."/>
            <person name="Hutchinson M.I."/>
            <person name="Powell A.J."/>
            <person name="Barry K."/>
            <person name="Miller A.N."/>
            <person name="Grigoriev I.V."/>
            <person name="Debuchy R."/>
            <person name="Gladieux P."/>
            <person name="Hiltunen Thoren M."/>
            <person name="Johannesson H."/>
        </authorList>
    </citation>
    <scope>NUCLEOTIDE SEQUENCE</scope>
    <source>
        <strain evidence="2">CBS 757.83</strain>
    </source>
</reference>
<dbReference type="AlphaFoldDB" id="A0AAN6PWY7"/>
<evidence type="ECO:0000313" key="2">
    <source>
        <dbReference type="EMBL" id="KAK4099323.1"/>
    </source>
</evidence>
<organism evidence="2 3">
    <name type="scientific">Parathielavia hyrcaniae</name>
    <dbReference type="NCBI Taxonomy" id="113614"/>
    <lineage>
        <taxon>Eukaryota</taxon>
        <taxon>Fungi</taxon>
        <taxon>Dikarya</taxon>
        <taxon>Ascomycota</taxon>
        <taxon>Pezizomycotina</taxon>
        <taxon>Sordariomycetes</taxon>
        <taxon>Sordariomycetidae</taxon>
        <taxon>Sordariales</taxon>
        <taxon>Chaetomiaceae</taxon>
        <taxon>Parathielavia</taxon>
    </lineage>
</organism>
<feature type="signal peptide" evidence="1">
    <location>
        <begin position="1"/>
        <end position="19"/>
    </location>
</feature>
<protein>
    <recommendedName>
        <fullName evidence="4">Apple domain-containing protein</fullName>
    </recommendedName>
</protein>
<feature type="chain" id="PRO_5042992766" description="Apple domain-containing protein" evidence="1">
    <location>
        <begin position="20"/>
        <end position="322"/>
    </location>
</feature>
<name>A0AAN6PWY7_9PEZI</name>
<keyword evidence="1" id="KW-0732">Signal</keyword>
<dbReference type="EMBL" id="MU863650">
    <property type="protein sequence ID" value="KAK4099323.1"/>
    <property type="molecule type" value="Genomic_DNA"/>
</dbReference>
<proteinExistence type="predicted"/>
<evidence type="ECO:0008006" key="4">
    <source>
        <dbReference type="Google" id="ProtNLM"/>
    </source>
</evidence>
<evidence type="ECO:0000313" key="3">
    <source>
        <dbReference type="Proteomes" id="UP001305647"/>
    </source>
</evidence>
<sequence length="322" mass="33920">MRFRAVVVAGLLPLATVGAASDCSMDAVLDYFTAGPVAEGCLDSLAEQAAAWCLDYMSIDPVTVPASTETPVTTKIVTETSTTSTTTTEVIFTTLSTTTVTNITIFDERTETATVTARPPDKKRFASKFVARDAPSCDNLIKKNLHRQPAWKLASACSCLNPQPVTVTAGTSTAPTSTTTTTETVLATEIESETSVSTDVVTVTSTREHSLTLTTTVTVTPTPTPTCSVGYRTNSAFGVGNNVEYTDGTIMSTQECCELCHTRQSCVGMAFFGHGLCQLLIKVDPLEGAPTSAQCPLGIDDAYVLSDEAPNGHLMKGPCMAA</sequence>
<reference evidence="2" key="2">
    <citation type="submission" date="2023-05" db="EMBL/GenBank/DDBJ databases">
        <authorList>
            <consortium name="Lawrence Berkeley National Laboratory"/>
            <person name="Steindorff A."/>
            <person name="Hensen N."/>
            <person name="Bonometti L."/>
            <person name="Westerberg I."/>
            <person name="Brannstrom I.O."/>
            <person name="Guillou S."/>
            <person name="Cros-Aarteil S."/>
            <person name="Calhoun S."/>
            <person name="Haridas S."/>
            <person name="Kuo A."/>
            <person name="Mondo S."/>
            <person name="Pangilinan J."/>
            <person name="Riley R."/>
            <person name="Labutti K."/>
            <person name="Andreopoulos B."/>
            <person name="Lipzen A."/>
            <person name="Chen C."/>
            <person name="Yanf M."/>
            <person name="Daum C."/>
            <person name="Ng V."/>
            <person name="Clum A."/>
            <person name="Ohm R."/>
            <person name="Martin F."/>
            <person name="Silar P."/>
            <person name="Natvig D."/>
            <person name="Lalanne C."/>
            <person name="Gautier V."/>
            <person name="Ament-Velasquez S.L."/>
            <person name="Kruys A."/>
            <person name="Hutchinson M.I."/>
            <person name="Powell A.J."/>
            <person name="Barry K."/>
            <person name="Miller A.N."/>
            <person name="Grigoriev I.V."/>
            <person name="Debuchy R."/>
            <person name="Gladieux P."/>
            <person name="Thoren M.H."/>
            <person name="Johannesson H."/>
        </authorList>
    </citation>
    <scope>NUCLEOTIDE SEQUENCE</scope>
    <source>
        <strain evidence="2">CBS 757.83</strain>
    </source>
</reference>